<keyword evidence="3 9" id="KW-0132">Cell division</keyword>
<accession>A0ABU3K9I3</accession>
<dbReference type="Proteomes" id="UP001250932">
    <property type="component" value="Unassembled WGS sequence"/>
</dbReference>
<dbReference type="Pfam" id="PF00589">
    <property type="entry name" value="Phage_integrase"/>
    <property type="match status" value="1"/>
</dbReference>
<dbReference type="PROSITE" id="PS51898">
    <property type="entry name" value="TYR_RECOMBINASE"/>
    <property type="match status" value="1"/>
</dbReference>
<keyword evidence="4 9" id="KW-0159">Chromosome partition</keyword>
<comment type="function">
    <text evidence="9">Site-specific tyrosine recombinase, which acts by catalyzing the cutting and rejoining of the recombining DNA molecules. The XerC-XerD complex is essential to convert dimers of the bacterial chromosome into monomers to permit their segregation at cell division. It also contributes to the segregational stability of plasmids.</text>
</comment>
<evidence type="ECO:0000256" key="8">
    <source>
        <dbReference type="ARBA" id="ARBA00023306"/>
    </source>
</evidence>
<dbReference type="InterPro" id="IPR044068">
    <property type="entry name" value="CB"/>
</dbReference>
<name>A0ABU3K9I3_9BACT</name>
<evidence type="ECO:0000256" key="9">
    <source>
        <dbReference type="HAMAP-Rule" id="MF_01808"/>
    </source>
</evidence>
<dbReference type="InterPro" id="IPR050090">
    <property type="entry name" value="Tyrosine_recombinase_XerCD"/>
</dbReference>
<dbReference type="HAMAP" id="MF_01808">
    <property type="entry name" value="Recomb_XerC_XerD"/>
    <property type="match status" value="1"/>
</dbReference>
<keyword evidence="8 9" id="KW-0131">Cell cycle</keyword>
<proteinExistence type="inferred from homology"/>
<comment type="subunit">
    <text evidence="9">Forms a cyclic heterotetrameric complex composed of two molecules of XerC and two molecules of XerD.</text>
</comment>
<feature type="active site" evidence="9">
    <location>
        <position position="150"/>
    </location>
</feature>
<protein>
    <recommendedName>
        <fullName evidence="9">Tyrosine recombinase XerC</fullName>
    </recommendedName>
</protein>
<dbReference type="NCBIfam" id="NF001399">
    <property type="entry name" value="PRK00283.1"/>
    <property type="match status" value="1"/>
</dbReference>
<keyword evidence="6 9" id="KW-0238">DNA-binding</keyword>
<reference evidence="12 13" key="1">
    <citation type="journal article" date="2023" name="ISME J.">
        <title>Cultivation and genomic characterization of novel and ubiquitous marine nitrite-oxidizing bacteria from the Nitrospirales.</title>
        <authorList>
            <person name="Mueller A.J."/>
            <person name="Daebeler A."/>
            <person name="Herbold C.W."/>
            <person name="Kirkegaard R.H."/>
            <person name="Daims H."/>
        </authorList>
    </citation>
    <scope>NUCLEOTIDE SEQUENCE [LARGE SCALE GENOMIC DNA]</scope>
    <source>
        <strain evidence="12 13">EB</strain>
    </source>
</reference>
<dbReference type="Gene3D" id="1.10.443.10">
    <property type="entry name" value="Intergrase catalytic core"/>
    <property type="match status" value="1"/>
</dbReference>
<feature type="active site" evidence="9">
    <location>
        <position position="261"/>
    </location>
</feature>
<evidence type="ECO:0000256" key="7">
    <source>
        <dbReference type="ARBA" id="ARBA00023172"/>
    </source>
</evidence>
<comment type="similarity">
    <text evidence="9">Belongs to the 'phage' integrase family. XerC subfamily.</text>
</comment>
<evidence type="ECO:0000256" key="3">
    <source>
        <dbReference type="ARBA" id="ARBA00022618"/>
    </source>
</evidence>
<dbReference type="Gene3D" id="1.10.150.130">
    <property type="match status" value="1"/>
</dbReference>
<dbReference type="SUPFAM" id="SSF56349">
    <property type="entry name" value="DNA breaking-rejoining enzymes"/>
    <property type="match status" value="1"/>
</dbReference>
<dbReference type="Pfam" id="PF02899">
    <property type="entry name" value="Phage_int_SAM_1"/>
    <property type="match status" value="1"/>
</dbReference>
<dbReference type="PANTHER" id="PTHR30349">
    <property type="entry name" value="PHAGE INTEGRASE-RELATED"/>
    <property type="match status" value="1"/>
</dbReference>
<feature type="active site" evidence="9">
    <location>
        <position position="174"/>
    </location>
</feature>
<evidence type="ECO:0000256" key="2">
    <source>
        <dbReference type="ARBA" id="ARBA00022490"/>
    </source>
</evidence>
<dbReference type="InterPro" id="IPR011010">
    <property type="entry name" value="DNA_brk_join_enz"/>
</dbReference>
<evidence type="ECO:0000256" key="4">
    <source>
        <dbReference type="ARBA" id="ARBA00022829"/>
    </source>
</evidence>
<evidence type="ECO:0000313" key="13">
    <source>
        <dbReference type="Proteomes" id="UP001250932"/>
    </source>
</evidence>
<keyword evidence="7 9" id="KW-0233">DNA recombination</keyword>
<dbReference type="InterPro" id="IPR004107">
    <property type="entry name" value="Integrase_SAM-like_N"/>
</dbReference>
<feature type="active site" description="O-(3'-phospho-DNA)-tyrosine intermediate" evidence="9">
    <location>
        <position position="293"/>
    </location>
</feature>
<comment type="caution">
    <text evidence="12">The sequence shown here is derived from an EMBL/GenBank/DDBJ whole genome shotgun (WGS) entry which is preliminary data.</text>
</comment>
<dbReference type="PROSITE" id="PS51900">
    <property type="entry name" value="CB"/>
    <property type="match status" value="1"/>
</dbReference>
<feature type="active site" evidence="9">
    <location>
        <position position="284"/>
    </location>
</feature>
<dbReference type="InterPro" id="IPR002104">
    <property type="entry name" value="Integrase_catalytic"/>
</dbReference>
<evidence type="ECO:0000259" key="10">
    <source>
        <dbReference type="PROSITE" id="PS51898"/>
    </source>
</evidence>
<evidence type="ECO:0000256" key="1">
    <source>
        <dbReference type="ARBA" id="ARBA00004496"/>
    </source>
</evidence>
<dbReference type="RefSeq" id="WP_313833600.1">
    <property type="nucleotide sequence ID" value="NZ_JAQOUE010000001.1"/>
</dbReference>
<dbReference type="PANTHER" id="PTHR30349:SF77">
    <property type="entry name" value="TYROSINE RECOMBINASE XERC"/>
    <property type="match status" value="1"/>
</dbReference>
<dbReference type="InterPro" id="IPR010998">
    <property type="entry name" value="Integrase_recombinase_N"/>
</dbReference>
<keyword evidence="13" id="KW-1185">Reference proteome</keyword>
<gene>
    <name evidence="9" type="primary">xerC</name>
    <name evidence="12" type="ORF">PPG34_12180</name>
</gene>
<dbReference type="NCBIfam" id="NF040815">
    <property type="entry name" value="recomb_XerA_Arch"/>
    <property type="match status" value="1"/>
</dbReference>
<dbReference type="CDD" id="cd00798">
    <property type="entry name" value="INT_XerDC_C"/>
    <property type="match status" value="1"/>
</dbReference>
<dbReference type="InterPro" id="IPR023009">
    <property type="entry name" value="Tyrosine_recombinase_XerC/XerD"/>
</dbReference>
<feature type="active site" evidence="9">
    <location>
        <position position="258"/>
    </location>
</feature>
<keyword evidence="2 9" id="KW-0963">Cytoplasm</keyword>
<dbReference type="EMBL" id="JAQOUE010000001">
    <property type="protein sequence ID" value="MDT7043109.1"/>
    <property type="molecule type" value="Genomic_DNA"/>
</dbReference>
<comment type="subcellular location">
    <subcellularLocation>
        <location evidence="1 9">Cytoplasm</location>
    </subcellularLocation>
</comment>
<organism evidence="12 13">
    <name type="scientific">Candidatus Nitronereus thalassa</name>
    <dbReference type="NCBI Taxonomy" id="3020898"/>
    <lineage>
        <taxon>Bacteria</taxon>
        <taxon>Pseudomonadati</taxon>
        <taxon>Nitrospirota</taxon>
        <taxon>Nitrospiria</taxon>
        <taxon>Nitrospirales</taxon>
        <taxon>Nitrospiraceae</taxon>
        <taxon>Candidatus Nitronereus</taxon>
    </lineage>
</organism>
<evidence type="ECO:0000256" key="5">
    <source>
        <dbReference type="ARBA" id="ARBA00022908"/>
    </source>
</evidence>
<sequence length="327" mass="36574">MEDAIRAFLTHLDLERGASRETLRSYQSDLRQFVEFLRSGDREAVVDPGEVDPTTIRQFLIWLAEKQEKKTSQARKLACLKSFYKFLNLRAMITTNPTTHIRAPRLGQHLPRVLSKDDADRLMESPNEDAGAKTARDRAILETLYSTGARVSELVGLNWGDVNLEDGMVRLRGKGKKERLVPIGQVAIDAIHDYVAMGSVKLSTDKVAVEAMGVKSLAFSEDRPVFQNNRKSRLSVRTVERIVRQYAGHLQVGSVTPHTLRHSFATHLLDEGADLRVIQELLGHASLGTTQKYTHLATDRLMEVYDKAHPRAGHASQVSKAQKGKSA</sequence>
<keyword evidence="5 9" id="KW-0229">DNA integration</keyword>
<feature type="domain" description="Tyr recombinase" evidence="10">
    <location>
        <begin position="109"/>
        <end position="306"/>
    </location>
</feature>
<evidence type="ECO:0000256" key="6">
    <source>
        <dbReference type="ARBA" id="ARBA00023125"/>
    </source>
</evidence>
<dbReference type="InterPro" id="IPR013762">
    <property type="entry name" value="Integrase-like_cat_sf"/>
</dbReference>
<evidence type="ECO:0000259" key="11">
    <source>
        <dbReference type="PROSITE" id="PS51900"/>
    </source>
</evidence>
<evidence type="ECO:0000313" key="12">
    <source>
        <dbReference type="EMBL" id="MDT7043109.1"/>
    </source>
</evidence>
<feature type="domain" description="Core-binding (CB)" evidence="11">
    <location>
        <begin position="1"/>
        <end position="88"/>
    </location>
</feature>